<feature type="region of interest" description="Disordered" evidence="1">
    <location>
        <begin position="1"/>
        <end position="57"/>
    </location>
</feature>
<name>A0A1A8ZDT2_9ACTN</name>
<reference evidence="3" key="1">
    <citation type="submission" date="2016-06" db="EMBL/GenBank/DDBJ databases">
        <authorList>
            <person name="Varghese N."/>
            <person name="Submissions Spin"/>
        </authorList>
    </citation>
    <scope>NUCLEOTIDE SEQUENCE [LARGE SCALE GENOMIC DNA]</scope>
    <source>
        <strain evidence="3">DSM 44815</strain>
    </source>
</reference>
<evidence type="ECO:0000313" key="2">
    <source>
        <dbReference type="EMBL" id="SBT42150.1"/>
    </source>
</evidence>
<protein>
    <submittedName>
        <fullName evidence="2">Uncharacterized protein</fullName>
    </submittedName>
</protein>
<evidence type="ECO:0000256" key="1">
    <source>
        <dbReference type="SAM" id="MobiDB-lite"/>
    </source>
</evidence>
<evidence type="ECO:0000313" key="3">
    <source>
        <dbReference type="Proteomes" id="UP000199385"/>
    </source>
</evidence>
<sequence length="57" mass="6132">MTEPEETREDTERSEPIVAPPTANPSRVKVPPEGLKQHSQQGEGDRTPSGPPPGEEA</sequence>
<keyword evidence="3" id="KW-1185">Reference proteome</keyword>
<dbReference type="PATRIC" id="fig|261654.4.peg.1910"/>
<organism evidence="2 3">
    <name type="scientific">Micromonospora auratinigra</name>
    <dbReference type="NCBI Taxonomy" id="261654"/>
    <lineage>
        <taxon>Bacteria</taxon>
        <taxon>Bacillati</taxon>
        <taxon>Actinomycetota</taxon>
        <taxon>Actinomycetes</taxon>
        <taxon>Micromonosporales</taxon>
        <taxon>Micromonosporaceae</taxon>
        <taxon>Micromonospora</taxon>
    </lineage>
</organism>
<dbReference type="OrthoDB" id="3400762at2"/>
<dbReference type="Proteomes" id="UP000199385">
    <property type="component" value="Chromosome I"/>
</dbReference>
<dbReference type="EMBL" id="LT594323">
    <property type="protein sequence ID" value="SBT42150.1"/>
    <property type="molecule type" value="Genomic_DNA"/>
</dbReference>
<dbReference type="AlphaFoldDB" id="A0A1A8ZDT2"/>
<proteinExistence type="predicted"/>
<accession>A0A1A8ZDT2</accession>
<dbReference type="STRING" id="261654.GA0070611_1877"/>
<dbReference type="RefSeq" id="WP_157740278.1">
    <property type="nucleotide sequence ID" value="NZ_LT594323.1"/>
</dbReference>
<gene>
    <name evidence="2" type="ORF">GA0070611_1877</name>
</gene>